<evidence type="ECO:0000313" key="4">
    <source>
        <dbReference type="EMBL" id="EGG25205.1"/>
    </source>
</evidence>
<evidence type="ECO:0000256" key="3">
    <source>
        <dbReference type="ARBA" id="ARBA00023134"/>
    </source>
</evidence>
<keyword evidence="3" id="KW-0342">GTP-binding</keyword>
<dbReference type="EMBL" id="GL883006">
    <property type="protein sequence ID" value="EGG25205.1"/>
    <property type="molecule type" value="Genomic_DNA"/>
</dbReference>
<dbReference type="Pfam" id="PF00071">
    <property type="entry name" value="Ras"/>
    <property type="match status" value="1"/>
</dbReference>
<dbReference type="OrthoDB" id="9989112at2759"/>
<dbReference type="SMART" id="SM00175">
    <property type="entry name" value="RAB"/>
    <property type="match status" value="1"/>
</dbReference>
<dbReference type="SUPFAM" id="SSF52540">
    <property type="entry name" value="P-loop containing nucleoside triphosphate hydrolases"/>
    <property type="match status" value="1"/>
</dbReference>
<dbReference type="PROSITE" id="PS51419">
    <property type="entry name" value="RAB"/>
    <property type="match status" value="1"/>
</dbReference>
<dbReference type="PANTHER" id="PTHR47979">
    <property type="entry name" value="DRAB11-RELATED"/>
    <property type="match status" value="1"/>
</dbReference>
<dbReference type="GeneID" id="14877110"/>
<evidence type="ECO:0000256" key="2">
    <source>
        <dbReference type="ARBA" id="ARBA00022741"/>
    </source>
</evidence>
<evidence type="ECO:0000256" key="1">
    <source>
        <dbReference type="ARBA" id="ARBA00006270"/>
    </source>
</evidence>
<evidence type="ECO:0000313" key="5">
    <source>
        <dbReference type="Proteomes" id="UP000007797"/>
    </source>
</evidence>
<keyword evidence="2" id="KW-0547">Nucleotide-binding</keyword>
<dbReference type="FunFam" id="3.40.50.300:FF:001447">
    <property type="entry name" value="Ras-related protein Rab-1B"/>
    <property type="match status" value="1"/>
</dbReference>
<dbReference type="GO" id="GO:0005525">
    <property type="term" value="F:GTP binding"/>
    <property type="evidence" value="ECO:0007669"/>
    <property type="project" value="UniProtKB-KW"/>
</dbReference>
<dbReference type="Proteomes" id="UP000007797">
    <property type="component" value="Unassembled WGS sequence"/>
</dbReference>
<dbReference type="InterPro" id="IPR005225">
    <property type="entry name" value="Small_GTP-bd"/>
</dbReference>
<sequence length="168" mass="18217">MSNHTIGVDFASKIVEVGGKTVKLQAGQERFRSVTRSYYRGSAGIVLVYDVANRDTYNHITNWLSDARALASKDATIILVGNKSDLSEKREVSFLEASNLSMENDLLFLETSALSGDNVEEIFLKCAKTVVSKLDDGNIDMEGLGIQIGDGDSNTVLASNSEARSCQC</sequence>
<dbReference type="InterPro" id="IPR027417">
    <property type="entry name" value="P-loop_NTPase"/>
</dbReference>
<dbReference type="GO" id="GO:0003924">
    <property type="term" value="F:GTPase activity"/>
    <property type="evidence" value="ECO:0007669"/>
    <property type="project" value="InterPro"/>
</dbReference>
<protein>
    <submittedName>
        <fullName evidence="4">Rab GTPase</fullName>
    </submittedName>
</protein>
<dbReference type="PRINTS" id="PR00449">
    <property type="entry name" value="RASTRNSFRMNG"/>
</dbReference>
<dbReference type="OMA" id="ASQNICI"/>
<dbReference type="InterPro" id="IPR001806">
    <property type="entry name" value="Small_GTPase"/>
</dbReference>
<name>F4PHM1_CACFS</name>
<dbReference type="Gene3D" id="3.40.50.300">
    <property type="entry name" value="P-loop containing nucleotide triphosphate hydrolases"/>
    <property type="match status" value="1"/>
</dbReference>
<accession>F4PHM1</accession>
<comment type="similarity">
    <text evidence="1">Belongs to the small GTPase superfamily. Rab family.</text>
</comment>
<dbReference type="InterPro" id="IPR050209">
    <property type="entry name" value="Rab_GTPases_membrane_traffic"/>
</dbReference>
<dbReference type="SMART" id="SM00174">
    <property type="entry name" value="RHO"/>
    <property type="match status" value="1"/>
</dbReference>
<dbReference type="KEGG" id="dfa:DFA_03453"/>
<dbReference type="AlphaFoldDB" id="F4PHM1"/>
<dbReference type="RefSeq" id="XP_004363056.1">
    <property type="nucleotide sequence ID" value="XM_004362999.1"/>
</dbReference>
<proteinExistence type="inferred from homology"/>
<dbReference type="SMART" id="SM00173">
    <property type="entry name" value="RAS"/>
    <property type="match status" value="1"/>
</dbReference>
<organism evidence="4 5">
    <name type="scientific">Cavenderia fasciculata</name>
    <name type="common">Slime mold</name>
    <name type="synonym">Dictyostelium fasciculatum</name>
    <dbReference type="NCBI Taxonomy" id="261658"/>
    <lineage>
        <taxon>Eukaryota</taxon>
        <taxon>Amoebozoa</taxon>
        <taxon>Evosea</taxon>
        <taxon>Eumycetozoa</taxon>
        <taxon>Dictyostelia</taxon>
        <taxon>Acytosteliales</taxon>
        <taxon>Cavenderiaceae</taxon>
        <taxon>Cavenderia</taxon>
    </lineage>
</organism>
<dbReference type="STRING" id="1054147.F4PHM1"/>
<dbReference type="PROSITE" id="PS51421">
    <property type="entry name" value="RAS"/>
    <property type="match status" value="1"/>
</dbReference>
<keyword evidence="5" id="KW-1185">Reference proteome</keyword>
<dbReference type="NCBIfam" id="TIGR00231">
    <property type="entry name" value="small_GTP"/>
    <property type="match status" value="1"/>
</dbReference>
<reference evidence="5" key="1">
    <citation type="journal article" date="2011" name="Genome Res.">
        <title>Phylogeny-wide analysis of social amoeba genomes highlights ancient origins for complex intercellular communication.</title>
        <authorList>
            <person name="Heidel A.J."/>
            <person name="Lawal H.M."/>
            <person name="Felder M."/>
            <person name="Schilde C."/>
            <person name="Helps N.R."/>
            <person name="Tunggal B."/>
            <person name="Rivero F."/>
            <person name="John U."/>
            <person name="Schleicher M."/>
            <person name="Eichinger L."/>
            <person name="Platzer M."/>
            <person name="Noegel A.A."/>
            <person name="Schaap P."/>
            <person name="Gloeckner G."/>
        </authorList>
    </citation>
    <scope>NUCLEOTIDE SEQUENCE [LARGE SCALE GENOMIC DNA]</scope>
    <source>
        <strain evidence="5">SH3</strain>
    </source>
</reference>
<gene>
    <name evidence="4" type="primary">rab4</name>
    <name evidence="4" type="ORF">DFA_03453</name>
</gene>